<dbReference type="Gene3D" id="3.40.50.10320">
    <property type="entry name" value="LmbE-like"/>
    <property type="match status" value="1"/>
</dbReference>
<dbReference type="Proteomes" id="UP001285244">
    <property type="component" value="Unassembled WGS sequence"/>
</dbReference>
<organism evidence="1 2">
    <name type="scientific">Absicoccus intestinalis</name>
    <dbReference type="NCBI Taxonomy" id="2926319"/>
    <lineage>
        <taxon>Bacteria</taxon>
        <taxon>Bacillati</taxon>
        <taxon>Bacillota</taxon>
        <taxon>Erysipelotrichia</taxon>
        <taxon>Erysipelotrichales</taxon>
        <taxon>Erysipelotrichaceae</taxon>
        <taxon>Absicoccus</taxon>
    </lineage>
</organism>
<dbReference type="RefSeq" id="WP_320324732.1">
    <property type="nucleotide sequence ID" value="NZ_JALBUS010000001.1"/>
</dbReference>
<proteinExistence type="predicted"/>
<evidence type="ECO:0000313" key="2">
    <source>
        <dbReference type="Proteomes" id="UP001285244"/>
    </source>
</evidence>
<dbReference type="SUPFAM" id="SSF102588">
    <property type="entry name" value="LmbE-like"/>
    <property type="match status" value="1"/>
</dbReference>
<dbReference type="InterPro" id="IPR003737">
    <property type="entry name" value="GlcNAc_PI_deacetylase-related"/>
</dbReference>
<sequence>MMLLTANLFLGTSMAKPQQPVKEPHALMIVAHPDDESIWGGQHLLDQKGEYVVVCLTSKNNPTRNKEFHQAIKQAHDQGVMYAYPDKVQGKRSQWKKEHKQIEKTIRYWVRKKHWTKIVTHNPDGEYGHQHHRMTSEMVTKEVKKIHETNRLVYFGKYYKKGNLPFSMRQKKMSVEKKNLLKAYGSQKLVLQHLHHMLPYEKWVKYKDWSKQ</sequence>
<keyword evidence="2" id="KW-1185">Reference proteome</keyword>
<accession>A0ABU4WLP2</accession>
<dbReference type="Pfam" id="PF02585">
    <property type="entry name" value="PIG-L"/>
    <property type="match status" value="1"/>
</dbReference>
<name>A0ABU4WLP2_9FIRM</name>
<comment type="caution">
    <text evidence="1">The sequence shown here is derived from an EMBL/GenBank/DDBJ whole genome shotgun (WGS) entry which is preliminary data.</text>
</comment>
<dbReference type="InterPro" id="IPR024078">
    <property type="entry name" value="LmbE-like_dom_sf"/>
</dbReference>
<reference evidence="1 2" key="1">
    <citation type="submission" date="2022-03" db="EMBL/GenBank/DDBJ databases">
        <title>Novel taxa within the pig intestine.</title>
        <authorList>
            <person name="Wylensek D."/>
            <person name="Bishof K."/>
            <person name="Afrizal A."/>
            <person name="Clavel T."/>
        </authorList>
    </citation>
    <scope>NUCLEOTIDE SEQUENCE [LARGE SCALE GENOMIC DNA]</scope>
    <source>
        <strain evidence="1 2">Cla-KB-P134</strain>
    </source>
</reference>
<protein>
    <submittedName>
        <fullName evidence="1">PIG-L family deacetylase</fullName>
    </submittedName>
</protein>
<evidence type="ECO:0000313" key="1">
    <source>
        <dbReference type="EMBL" id="MDX8416397.1"/>
    </source>
</evidence>
<gene>
    <name evidence="1" type="ORF">MOZ64_00860</name>
</gene>
<dbReference type="PANTHER" id="PTHR12993">
    <property type="entry name" value="N-ACETYLGLUCOSAMINYL-PHOSPHATIDYLINOSITOL DE-N-ACETYLASE-RELATED"/>
    <property type="match status" value="1"/>
</dbReference>
<dbReference type="PANTHER" id="PTHR12993:SF11">
    <property type="entry name" value="N-ACETYLGLUCOSAMINYL-PHOSPHATIDYLINOSITOL DE-N-ACETYLASE"/>
    <property type="match status" value="1"/>
</dbReference>
<dbReference type="EMBL" id="JALBUS010000001">
    <property type="protein sequence ID" value="MDX8416397.1"/>
    <property type="molecule type" value="Genomic_DNA"/>
</dbReference>